<organism evidence="2 3">
    <name type="scientific">Fonsecaea monophora</name>
    <dbReference type="NCBI Taxonomy" id="254056"/>
    <lineage>
        <taxon>Eukaryota</taxon>
        <taxon>Fungi</taxon>
        <taxon>Dikarya</taxon>
        <taxon>Ascomycota</taxon>
        <taxon>Pezizomycotina</taxon>
        <taxon>Eurotiomycetes</taxon>
        <taxon>Chaetothyriomycetidae</taxon>
        <taxon>Chaetothyriales</taxon>
        <taxon>Herpotrichiellaceae</taxon>
        <taxon>Fonsecaea</taxon>
    </lineage>
</organism>
<dbReference type="RefSeq" id="XP_022509526.1">
    <property type="nucleotide sequence ID" value="XM_022658130.1"/>
</dbReference>
<evidence type="ECO:0000313" key="2">
    <source>
        <dbReference type="EMBL" id="OAG37574.1"/>
    </source>
</evidence>
<reference evidence="2 3" key="1">
    <citation type="submission" date="2016-03" db="EMBL/GenBank/DDBJ databases">
        <title>Draft genome sequence of the Fonsecaea monophora CBS 269.37.</title>
        <authorList>
            <person name="Bombassaro A."/>
            <person name="Vinicius W.A."/>
            <person name="De Hoog S."/>
            <person name="Sun J."/>
            <person name="Souza E.M."/>
            <person name="Raittz R.T."/>
            <person name="Costa F."/>
            <person name="Leao A.C."/>
            <person name="Tadra-Sfeir M.Z."/>
            <person name="Baura V."/>
            <person name="Balsanelli E."/>
            <person name="Pedrosa F.O."/>
            <person name="Moreno L.F."/>
            <person name="Steffens M.B."/>
            <person name="Xi L."/>
            <person name="Bocca A.L."/>
            <person name="Felipe M.S."/>
            <person name="Teixeira M."/>
            <person name="Telles Filho F.Q."/>
            <person name="Azevedo C.M."/>
            <person name="Gomes R."/>
            <person name="Vicente V.A."/>
        </authorList>
    </citation>
    <scope>NUCLEOTIDE SEQUENCE [LARGE SCALE GENOMIC DNA]</scope>
    <source>
        <strain evidence="2 3">CBS 269.37</strain>
    </source>
</reference>
<dbReference type="AlphaFoldDB" id="A0A177EZT4"/>
<dbReference type="EMBL" id="LVKK01000069">
    <property type="protein sequence ID" value="OAG37574.1"/>
    <property type="molecule type" value="Genomic_DNA"/>
</dbReference>
<dbReference type="OrthoDB" id="5366256at2759"/>
<sequence>MPQMYNMPPYNMSPPINNFAHQSGYFGSAAPPPTAQQDTTSEYPLHQNETEAHTFYPVGRTTSHGSALSLPPPESPNALYMHVLGPRMQWTPVLDLFELATPPKREKW</sequence>
<comment type="caution">
    <text evidence="2">The sequence shown here is derived from an EMBL/GenBank/DDBJ whole genome shotgun (WGS) entry which is preliminary data.</text>
</comment>
<gene>
    <name evidence="2" type="ORF">AYO21_08182</name>
</gene>
<accession>A0A177EZT4</accession>
<proteinExistence type="predicted"/>
<feature type="region of interest" description="Disordered" evidence="1">
    <location>
        <begin position="23"/>
        <end position="75"/>
    </location>
</feature>
<evidence type="ECO:0000256" key="1">
    <source>
        <dbReference type="SAM" id="MobiDB-lite"/>
    </source>
</evidence>
<evidence type="ECO:0000313" key="3">
    <source>
        <dbReference type="Proteomes" id="UP000077002"/>
    </source>
</evidence>
<name>A0A177EZT4_9EURO</name>
<protein>
    <submittedName>
        <fullName evidence="2">Uncharacterized protein</fullName>
    </submittedName>
</protein>
<dbReference type="Proteomes" id="UP000077002">
    <property type="component" value="Unassembled WGS sequence"/>
</dbReference>
<keyword evidence="3" id="KW-1185">Reference proteome</keyword>
<dbReference type="GeneID" id="34603330"/>